<reference evidence="1" key="1">
    <citation type="submission" date="2021-11" db="EMBL/GenBank/DDBJ databases">
        <title>Description of novel Chryseobacterium species.</title>
        <authorList>
            <person name="Saticioglu I.B."/>
            <person name="Ay H."/>
            <person name="Altun S."/>
            <person name="Duman M."/>
        </authorList>
    </citation>
    <scope>NUCLEOTIDE SEQUENCE</scope>
    <source>
        <strain evidence="1">C-39</strain>
    </source>
</reference>
<comment type="caution">
    <text evidence="1">The sequence shown here is derived from an EMBL/GenBank/DDBJ whole genome shotgun (WGS) entry which is preliminary data.</text>
</comment>
<evidence type="ECO:0000313" key="2">
    <source>
        <dbReference type="Proteomes" id="UP001107960"/>
    </source>
</evidence>
<dbReference type="Pfam" id="PF08922">
    <property type="entry name" value="DUF1905"/>
    <property type="match status" value="1"/>
</dbReference>
<protein>
    <submittedName>
        <fullName evidence="1">DUF1905 domain-containing protein</fullName>
    </submittedName>
</protein>
<name>A0A9Q3URR8_9FLAO</name>
<dbReference type="EMBL" id="JAJJML010000001">
    <property type="protein sequence ID" value="MCC9033162.1"/>
    <property type="molecule type" value="Genomic_DNA"/>
</dbReference>
<proteinExistence type="predicted"/>
<accession>A0A9Q3URR8</accession>
<dbReference type="InterPro" id="IPR037079">
    <property type="entry name" value="AF2212/PG0164-like_sf"/>
</dbReference>
<gene>
    <name evidence="1" type="ORF">LNP80_02690</name>
</gene>
<dbReference type="Gene3D" id="2.40.30.100">
    <property type="entry name" value="AF2212/PG0164-like"/>
    <property type="match status" value="1"/>
</dbReference>
<dbReference type="RefSeq" id="WP_228459990.1">
    <property type="nucleotide sequence ID" value="NZ_JACXXP010000060.1"/>
</dbReference>
<sequence length="135" mass="15864">MTVIIPLTDKVYLLEKNSGTGGWIFARIPEIKPDKRNPFGWVRVCGKIDDYEIKNYNLQAMGKGQLFLPVKSEIRKKIKKQEGDWVHITLYEDLQPVEIPEELILCLKETSEVYEIFLSYSDRKKNKHPKLYLFC</sequence>
<dbReference type="AlphaFoldDB" id="A0A9Q3URR8"/>
<evidence type="ECO:0000313" key="1">
    <source>
        <dbReference type="EMBL" id="MCC9033162.1"/>
    </source>
</evidence>
<dbReference type="Proteomes" id="UP001107960">
    <property type="component" value="Unassembled WGS sequence"/>
</dbReference>
<organism evidence="1 2">
    <name type="scientific">Chryseobacterium muglaense</name>
    <dbReference type="NCBI Taxonomy" id="2893752"/>
    <lineage>
        <taxon>Bacteria</taxon>
        <taxon>Pseudomonadati</taxon>
        <taxon>Bacteroidota</taxon>
        <taxon>Flavobacteriia</taxon>
        <taxon>Flavobacteriales</taxon>
        <taxon>Weeksellaceae</taxon>
        <taxon>Chryseobacterium group</taxon>
        <taxon>Chryseobacterium</taxon>
    </lineage>
</organism>
<dbReference type="InterPro" id="IPR015018">
    <property type="entry name" value="DUF1905"/>
</dbReference>
<dbReference type="SUPFAM" id="SSF141694">
    <property type="entry name" value="AF2212/PG0164-like"/>
    <property type="match status" value="1"/>
</dbReference>